<proteinExistence type="predicted"/>
<protein>
    <submittedName>
        <fullName evidence="1">Uncharacterized protein</fullName>
    </submittedName>
</protein>
<organism evidence="1 2">
    <name type="scientific">Leptospira santarosai serovar Shermani str. LT 821</name>
    <dbReference type="NCBI Taxonomy" id="758847"/>
    <lineage>
        <taxon>Bacteria</taxon>
        <taxon>Pseudomonadati</taxon>
        <taxon>Spirochaetota</taxon>
        <taxon>Spirochaetia</taxon>
        <taxon>Leptospirales</taxon>
        <taxon>Leptospiraceae</taxon>
        <taxon>Leptospira</taxon>
    </lineage>
</organism>
<dbReference type="Proteomes" id="UP000035800">
    <property type="component" value="Chromosome I"/>
</dbReference>
<reference evidence="1 2" key="1">
    <citation type="journal article" date="2012" name="Gene">
        <title>Sequence of Leptospira santarosai serovar Shermani genome and prediction of virulence-associated genes.</title>
        <authorList>
            <person name="Chou L.F."/>
            <person name="Chen Y.T."/>
            <person name="Lu C.W."/>
            <person name="Ko Y.C."/>
            <person name="Tang C.Y."/>
            <person name="Pan M.J."/>
            <person name="Tian Y.C."/>
            <person name="Chiu C.H."/>
            <person name="Hung C.C."/>
            <person name="Yang C.W."/>
        </authorList>
    </citation>
    <scope>NUCLEOTIDE SEQUENCE [LARGE SCALE GENOMIC DNA]</scope>
    <source>
        <strain evidence="1">LT 821</strain>
    </source>
</reference>
<dbReference type="EMBL" id="CP006694">
    <property type="protein sequence ID" value="AIT10993.1"/>
    <property type="molecule type" value="Genomic_DNA"/>
</dbReference>
<reference evidence="1 2" key="2">
    <citation type="journal article" date="2014" name="Emerg. Microbes Infect.">
        <title>Potential impact on kidney infection: a whole-genome analysis of Leptospira santarosai serovar Shermani.</title>
        <authorList>
            <person name="Chou L.F."/>
            <person name="Chen T.W."/>
            <person name="Ko Y.C."/>
            <person name="Pan M.J."/>
            <person name="Tian Y.C."/>
            <person name="Chiu C.H."/>
            <person name="Tang P."/>
            <person name="Hung C.C."/>
            <person name="Yang C.W."/>
        </authorList>
    </citation>
    <scope>NUCLEOTIDE SEQUENCE</scope>
    <source>
        <strain evidence="1 2">LT 821</strain>
    </source>
</reference>
<dbReference type="AlphaFoldDB" id="A0A097ESS8"/>
<name>A0A097ESS8_9LEPT</name>
<evidence type="ECO:0000313" key="2">
    <source>
        <dbReference type="Proteomes" id="UP000035800"/>
    </source>
</evidence>
<dbReference type="KEGG" id="lst:LSS_22425"/>
<evidence type="ECO:0000313" key="1">
    <source>
        <dbReference type="EMBL" id="AIT10993.1"/>
    </source>
</evidence>
<gene>
    <name evidence="1" type="ORF">LSS_22425</name>
</gene>
<sequence length="29" mass="3471">MEPAFGKNSREFLRFNDSDLTVWRIKITV</sequence>
<accession>A0A097ESS8</accession>